<dbReference type="EMBL" id="CAJVPT010035923">
    <property type="protein sequence ID" value="CAG8712930.1"/>
    <property type="molecule type" value="Genomic_DNA"/>
</dbReference>
<proteinExistence type="predicted"/>
<evidence type="ECO:0000313" key="2">
    <source>
        <dbReference type="Proteomes" id="UP000789525"/>
    </source>
</evidence>
<dbReference type="Proteomes" id="UP000789525">
    <property type="component" value="Unassembled WGS sequence"/>
</dbReference>
<accession>A0ACA9PNM8</accession>
<comment type="caution">
    <text evidence="1">The sequence shown here is derived from an EMBL/GenBank/DDBJ whole genome shotgun (WGS) entry which is preliminary data.</text>
</comment>
<feature type="non-terminal residue" evidence="1">
    <location>
        <position position="1"/>
    </location>
</feature>
<reference evidence="1" key="1">
    <citation type="submission" date="2021-06" db="EMBL/GenBank/DDBJ databases">
        <authorList>
            <person name="Kallberg Y."/>
            <person name="Tangrot J."/>
            <person name="Rosling A."/>
        </authorList>
    </citation>
    <scope>NUCLEOTIDE SEQUENCE</scope>
    <source>
        <strain evidence="1">CL356</strain>
    </source>
</reference>
<protein>
    <submittedName>
        <fullName evidence="1">12141_t:CDS:1</fullName>
    </submittedName>
</protein>
<sequence length="79" mass="9399">IDDRYNHYRKEYPRRTSKGKVSDEIRKQLSNSVSESLLRKTKERALKIYDLFNELGEDNIKRIKTFTATTLANMILITY</sequence>
<evidence type="ECO:0000313" key="1">
    <source>
        <dbReference type="EMBL" id="CAG8712930.1"/>
    </source>
</evidence>
<keyword evidence="2" id="KW-1185">Reference proteome</keyword>
<organism evidence="1 2">
    <name type="scientific">Acaulospora colombiana</name>
    <dbReference type="NCBI Taxonomy" id="27376"/>
    <lineage>
        <taxon>Eukaryota</taxon>
        <taxon>Fungi</taxon>
        <taxon>Fungi incertae sedis</taxon>
        <taxon>Mucoromycota</taxon>
        <taxon>Glomeromycotina</taxon>
        <taxon>Glomeromycetes</taxon>
        <taxon>Diversisporales</taxon>
        <taxon>Acaulosporaceae</taxon>
        <taxon>Acaulospora</taxon>
    </lineage>
</organism>
<name>A0ACA9PNM8_9GLOM</name>
<gene>
    <name evidence="1" type="ORF">ACOLOM_LOCUS10765</name>
</gene>